<proteinExistence type="inferred from homology"/>
<accession>A0A537JG98</accession>
<feature type="region of interest" description="Disordered" evidence="3">
    <location>
        <begin position="1"/>
        <end position="92"/>
    </location>
</feature>
<evidence type="ECO:0000313" key="5">
    <source>
        <dbReference type="Proteomes" id="UP000320048"/>
    </source>
</evidence>
<evidence type="ECO:0000313" key="4">
    <source>
        <dbReference type="EMBL" id="TMI82362.1"/>
    </source>
</evidence>
<dbReference type="Gene3D" id="3.40.50.720">
    <property type="entry name" value="NAD(P)-binding Rossmann-like Domain"/>
    <property type="match status" value="1"/>
</dbReference>
<dbReference type="PANTHER" id="PTHR42760:SF133">
    <property type="entry name" value="3-OXOACYL-[ACYL-CARRIER-PROTEIN] REDUCTASE"/>
    <property type="match status" value="1"/>
</dbReference>
<evidence type="ECO:0000256" key="1">
    <source>
        <dbReference type="ARBA" id="ARBA00006484"/>
    </source>
</evidence>
<protein>
    <submittedName>
        <fullName evidence="4">SDR family oxidoreductase</fullName>
    </submittedName>
</protein>
<dbReference type="PRINTS" id="PR00081">
    <property type="entry name" value="GDHRDH"/>
</dbReference>
<dbReference type="PANTHER" id="PTHR42760">
    <property type="entry name" value="SHORT-CHAIN DEHYDROGENASES/REDUCTASES FAMILY MEMBER"/>
    <property type="match status" value="1"/>
</dbReference>
<evidence type="ECO:0000256" key="2">
    <source>
        <dbReference type="ARBA" id="ARBA00023002"/>
    </source>
</evidence>
<evidence type="ECO:0000256" key="3">
    <source>
        <dbReference type="SAM" id="MobiDB-lite"/>
    </source>
</evidence>
<dbReference type="InterPro" id="IPR020904">
    <property type="entry name" value="Sc_DH/Rdtase_CS"/>
</dbReference>
<dbReference type="FunFam" id="3.40.50.720:FF:000084">
    <property type="entry name" value="Short-chain dehydrogenase reductase"/>
    <property type="match status" value="1"/>
</dbReference>
<feature type="compositionally biased region" description="Basic and acidic residues" evidence="3">
    <location>
        <begin position="24"/>
        <end position="35"/>
    </location>
</feature>
<dbReference type="GO" id="GO:0016616">
    <property type="term" value="F:oxidoreductase activity, acting on the CH-OH group of donors, NAD or NADP as acceptor"/>
    <property type="evidence" value="ECO:0007669"/>
    <property type="project" value="TreeGrafter"/>
</dbReference>
<dbReference type="SUPFAM" id="SSF51735">
    <property type="entry name" value="NAD(P)-binding Rossmann-fold domains"/>
    <property type="match status" value="1"/>
</dbReference>
<gene>
    <name evidence="4" type="ORF">E6H04_04850</name>
</gene>
<dbReference type="InterPro" id="IPR002347">
    <property type="entry name" value="SDR_fam"/>
</dbReference>
<dbReference type="PRINTS" id="PR00080">
    <property type="entry name" value="SDRFAMILY"/>
</dbReference>
<dbReference type="PROSITE" id="PS00061">
    <property type="entry name" value="ADH_SHORT"/>
    <property type="match status" value="1"/>
</dbReference>
<dbReference type="EMBL" id="VBAO01000130">
    <property type="protein sequence ID" value="TMI82362.1"/>
    <property type="molecule type" value="Genomic_DNA"/>
</dbReference>
<dbReference type="NCBIfam" id="NF005559">
    <property type="entry name" value="PRK07231.1"/>
    <property type="match status" value="1"/>
</dbReference>
<comment type="similarity">
    <text evidence="1">Belongs to the short-chain dehydrogenases/reductases (SDR) family.</text>
</comment>
<sequence length="349" mass="36781">MGEIALDGRGGRGCRGIARVARQRPQEPDQGHHQPEDDDEQDDPIRDAHPAVSPRPWDDAQNGTSAPRGESPHFTGGGVPESRSPGGAGMAEHGFAGRGAVVTGAGAGIGRAIATAFARRGAAVAVVDLHPDRVAETVAAIEDAPGRAVAVPGDVRTQAGVERIIEEAVRHLGHLDILVNNAGVYPNCPVLDMPEDQWNAVIDTNLKGTFLMSQAAARRMVAERRAGHIVNIASGAYKSARRGAAHYCASKAGLVMFSRVLAQELADHRIHVNVVSPGLIDVGRRGDVNPRYRETLMTTIPWGRMGEPSEIADAVLFLASPGAEFITGAVLDVDGGSSAGRYFLPYSRG</sequence>
<organism evidence="4 5">
    <name type="scientific">Candidatus Segetimicrobium genomatis</name>
    <dbReference type="NCBI Taxonomy" id="2569760"/>
    <lineage>
        <taxon>Bacteria</taxon>
        <taxon>Bacillati</taxon>
        <taxon>Candidatus Sysuimicrobiota</taxon>
        <taxon>Candidatus Sysuimicrobiia</taxon>
        <taxon>Candidatus Sysuimicrobiales</taxon>
        <taxon>Candidatus Segetimicrobiaceae</taxon>
        <taxon>Candidatus Segetimicrobium</taxon>
    </lineage>
</organism>
<dbReference type="InterPro" id="IPR036291">
    <property type="entry name" value="NAD(P)-bd_dom_sf"/>
</dbReference>
<dbReference type="NCBIfam" id="NF009466">
    <property type="entry name" value="PRK12826.1-2"/>
    <property type="match status" value="1"/>
</dbReference>
<name>A0A537JG98_9BACT</name>
<dbReference type="Proteomes" id="UP000320048">
    <property type="component" value="Unassembled WGS sequence"/>
</dbReference>
<reference evidence="4 5" key="1">
    <citation type="journal article" date="2019" name="Nat. Microbiol.">
        <title>Mediterranean grassland soil C-N compound turnover is dependent on rainfall and depth, and is mediated by genomically divergent microorganisms.</title>
        <authorList>
            <person name="Diamond S."/>
            <person name="Andeer P.F."/>
            <person name="Li Z."/>
            <person name="Crits-Christoph A."/>
            <person name="Burstein D."/>
            <person name="Anantharaman K."/>
            <person name="Lane K.R."/>
            <person name="Thomas B.C."/>
            <person name="Pan C."/>
            <person name="Northen T.R."/>
            <person name="Banfield J.F."/>
        </authorList>
    </citation>
    <scope>NUCLEOTIDE SEQUENCE [LARGE SCALE GENOMIC DNA]</scope>
    <source>
        <strain evidence="4">NP_7</strain>
    </source>
</reference>
<comment type="caution">
    <text evidence="4">The sequence shown here is derived from an EMBL/GenBank/DDBJ whole genome shotgun (WGS) entry which is preliminary data.</text>
</comment>
<keyword evidence="2" id="KW-0560">Oxidoreductase</keyword>
<dbReference type="AlphaFoldDB" id="A0A537JG98"/>
<dbReference type="Pfam" id="PF13561">
    <property type="entry name" value="adh_short_C2"/>
    <property type="match status" value="1"/>
</dbReference>